<name>A0A2H0LPU3_9BACT</name>
<evidence type="ECO:0000256" key="6">
    <source>
        <dbReference type="ARBA" id="ARBA00023004"/>
    </source>
</evidence>
<dbReference type="PANTHER" id="PTHR43409:SF7">
    <property type="entry name" value="BLL1977 PROTEIN"/>
    <property type="match status" value="1"/>
</dbReference>
<dbReference type="InterPro" id="IPR006638">
    <property type="entry name" value="Elp3/MiaA/NifB-like_rSAM"/>
</dbReference>
<dbReference type="PANTHER" id="PTHR43409">
    <property type="entry name" value="ANAEROBIC MAGNESIUM-PROTOPORPHYRIN IX MONOMETHYL ESTER CYCLASE-RELATED"/>
    <property type="match status" value="1"/>
</dbReference>
<organism evidence="9 10">
    <name type="scientific">Candidatus Abzuiibacterium crystallinum</name>
    <dbReference type="NCBI Taxonomy" id="1974748"/>
    <lineage>
        <taxon>Bacteria</taxon>
        <taxon>Pseudomonadati</taxon>
        <taxon>Candidatus Omnitrophota</taxon>
        <taxon>Candidatus Abzuiibacterium</taxon>
    </lineage>
</organism>
<dbReference type="SFLD" id="SFLDG01082">
    <property type="entry name" value="B12-binding_domain_containing"/>
    <property type="match status" value="1"/>
</dbReference>
<dbReference type="Gene3D" id="3.80.30.20">
    <property type="entry name" value="tm_1862 like domain"/>
    <property type="match status" value="1"/>
</dbReference>
<evidence type="ECO:0000313" key="10">
    <source>
        <dbReference type="Proteomes" id="UP000230859"/>
    </source>
</evidence>
<evidence type="ECO:0000256" key="5">
    <source>
        <dbReference type="ARBA" id="ARBA00022723"/>
    </source>
</evidence>
<comment type="cofactor">
    <cofactor evidence="1">
        <name>[4Fe-4S] cluster</name>
        <dbReference type="ChEBI" id="CHEBI:49883"/>
    </cofactor>
</comment>
<dbReference type="GO" id="GO:0051539">
    <property type="term" value="F:4 iron, 4 sulfur cluster binding"/>
    <property type="evidence" value="ECO:0007669"/>
    <property type="project" value="UniProtKB-KW"/>
</dbReference>
<evidence type="ECO:0000256" key="4">
    <source>
        <dbReference type="ARBA" id="ARBA00022691"/>
    </source>
</evidence>
<evidence type="ECO:0000256" key="2">
    <source>
        <dbReference type="ARBA" id="ARBA00022603"/>
    </source>
</evidence>
<dbReference type="SMART" id="SM00729">
    <property type="entry name" value="Elp3"/>
    <property type="match status" value="1"/>
</dbReference>
<evidence type="ECO:0000256" key="3">
    <source>
        <dbReference type="ARBA" id="ARBA00022679"/>
    </source>
</evidence>
<keyword evidence="7" id="KW-0411">Iron-sulfur</keyword>
<protein>
    <submittedName>
        <fullName evidence="9">Radical SAM protein</fullName>
    </submittedName>
</protein>
<dbReference type="GO" id="GO:0046872">
    <property type="term" value="F:metal ion binding"/>
    <property type="evidence" value="ECO:0007669"/>
    <property type="project" value="UniProtKB-KW"/>
</dbReference>
<dbReference type="InterPro" id="IPR051198">
    <property type="entry name" value="BchE-like"/>
</dbReference>
<dbReference type="InterPro" id="IPR058240">
    <property type="entry name" value="rSAM_sf"/>
</dbReference>
<dbReference type="InterPro" id="IPR007197">
    <property type="entry name" value="rSAM"/>
</dbReference>
<keyword evidence="6" id="KW-0408">Iron</keyword>
<evidence type="ECO:0000259" key="8">
    <source>
        <dbReference type="PROSITE" id="PS51918"/>
    </source>
</evidence>
<sequence length="663" mass="77158">MIKKLNLFLIKPSKYDDDGYVIRYWKGVLPSNTLACLYGLSEDVRKRKILGSQLKWRIEAIDETVQKVPIAGIITSSRRNDSRTIVCLVGVQSNQFPRAKDLALMFREANVDVLIGGFHVSGVLAFNTLPQEISELIKMGVIVVAGEVEDRWGMILKDILNGTSKPVYNFLSSPPDLTNAPLPKIPENLMNRYAVGRFATLDCGRGCPFQCSFCTVINVQGRLMRYRLVDSILNLIRENFSRHKIAGYFFTDDNFSRNKNWEAIFDGLIRLREEENIPVSFMIQVDTLSHRIPNFVNKASRAGCTQVFIGMESINEENLKAAGKRQNKVSDFKNLVQTYHNQNIITHLAYIIGFPFDDSASVRNNLAYLQVELGAEQASFFMLTPLPGSMDYQTFVSRGKAIDADLNNFDTFHETFRHSRMNPNEWTHVYNEAWSNFYGVENMKRILKNTPAKNYWGVFLKFIWYKNAIQVEDGHPMLHGFIRLKTRRERRLFYPAVRPWQYFKQRVGNLWQTLIGWRNLALEMEEVWLATRHRSLLEEKVLCELERIQKKVTEWRSLRVSELQDLYRRAALNLAKSQSLKAGSNIRIPSRLQLWFKKWDVFSDSLTFTRLPTKRFWSEVRTCVRKGRIHQIHFGQVVFTAYRECVLFLRFLFSLIKPIFSSW</sequence>
<comment type="caution">
    <text evidence="9">The sequence shown here is derived from an EMBL/GenBank/DDBJ whole genome shotgun (WGS) entry which is preliminary data.</text>
</comment>
<evidence type="ECO:0000256" key="7">
    <source>
        <dbReference type="ARBA" id="ARBA00023014"/>
    </source>
</evidence>
<dbReference type="EMBL" id="PCVY01000044">
    <property type="protein sequence ID" value="PIQ86388.1"/>
    <property type="molecule type" value="Genomic_DNA"/>
</dbReference>
<keyword evidence="5" id="KW-0479">Metal-binding</keyword>
<dbReference type="Pfam" id="PF04055">
    <property type="entry name" value="Radical_SAM"/>
    <property type="match status" value="1"/>
</dbReference>
<reference evidence="9 10" key="1">
    <citation type="submission" date="2017-09" db="EMBL/GenBank/DDBJ databases">
        <title>Depth-based differentiation of microbial function through sediment-hosted aquifers and enrichment of novel symbionts in the deep terrestrial subsurface.</title>
        <authorList>
            <person name="Probst A.J."/>
            <person name="Ladd B."/>
            <person name="Jarett J.K."/>
            <person name="Geller-Mcgrath D.E."/>
            <person name="Sieber C.M."/>
            <person name="Emerson J.B."/>
            <person name="Anantharaman K."/>
            <person name="Thomas B.C."/>
            <person name="Malmstrom R."/>
            <person name="Stieglmeier M."/>
            <person name="Klingl A."/>
            <person name="Woyke T."/>
            <person name="Ryan C.M."/>
            <person name="Banfield J.F."/>
        </authorList>
    </citation>
    <scope>NUCLEOTIDE SEQUENCE [LARGE SCALE GENOMIC DNA]</scope>
    <source>
        <strain evidence="9">CG11_big_fil_rev_8_21_14_0_20_45_26</strain>
    </source>
</reference>
<dbReference type="GO" id="GO:0003824">
    <property type="term" value="F:catalytic activity"/>
    <property type="evidence" value="ECO:0007669"/>
    <property type="project" value="InterPro"/>
</dbReference>
<dbReference type="AlphaFoldDB" id="A0A2H0LPU3"/>
<keyword evidence="4" id="KW-0949">S-adenosyl-L-methionine</keyword>
<dbReference type="InterPro" id="IPR034466">
    <property type="entry name" value="Methyltransferase_Class_B"/>
</dbReference>
<dbReference type="SUPFAM" id="SSF102114">
    <property type="entry name" value="Radical SAM enzymes"/>
    <property type="match status" value="1"/>
</dbReference>
<gene>
    <name evidence="9" type="ORF">COV74_04840</name>
</gene>
<evidence type="ECO:0000256" key="1">
    <source>
        <dbReference type="ARBA" id="ARBA00001966"/>
    </source>
</evidence>
<dbReference type="SFLD" id="SFLDG01123">
    <property type="entry name" value="methyltransferase_(Class_B)"/>
    <property type="match status" value="1"/>
</dbReference>
<dbReference type="Proteomes" id="UP000230859">
    <property type="component" value="Unassembled WGS sequence"/>
</dbReference>
<dbReference type="SFLD" id="SFLDS00029">
    <property type="entry name" value="Radical_SAM"/>
    <property type="match status" value="1"/>
</dbReference>
<dbReference type="InterPro" id="IPR023404">
    <property type="entry name" value="rSAM_horseshoe"/>
</dbReference>
<dbReference type="GO" id="GO:0005829">
    <property type="term" value="C:cytosol"/>
    <property type="evidence" value="ECO:0007669"/>
    <property type="project" value="TreeGrafter"/>
</dbReference>
<accession>A0A2H0LPU3</accession>
<dbReference type="PROSITE" id="PS51918">
    <property type="entry name" value="RADICAL_SAM"/>
    <property type="match status" value="1"/>
</dbReference>
<proteinExistence type="predicted"/>
<keyword evidence="3" id="KW-0808">Transferase</keyword>
<evidence type="ECO:0000313" key="9">
    <source>
        <dbReference type="EMBL" id="PIQ86388.1"/>
    </source>
</evidence>
<keyword evidence="2" id="KW-0489">Methyltransferase</keyword>
<feature type="domain" description="Radical SAM core" evidence="8">
    <location>
        <begin position="193"/>
        <end position="425"/>
    </location>
</feature>